<evidence type="ECO:0000256" key="9">
    <source>
        <dbReference type="ARBA" id="ARBA00023004"/>
    </source>
</evidence>
<dbReference type="PROSITE" id="PS00086">
    <property type="entry name" value="CYTOCHROME_P450"/>
    <property type="match status" value="1"/>
</dbReference>
<dbReference type="SUPFAM" id="SSF48264">
    <property type="entry name" value="Cytochrome P450"/>
    <property type="match status" value="1"/>
</dbReference>
<dbReference type="InterPro" id="IPR001128">
    <property type="entry name" value="Cyt_P450"/>
</dbReference>
<evidence type="ECO:0000256" key="11">
    <source>
        <dbReference type="ARBA" id="ARBA00023128"/>
    </source>
</evidence>
<keyword evidence="5 14" id="KW-0349">Heme</keyword>
<name>A0A556TUP8_BAGYA</name>
<dbReference type="GO" id="GO:0000287">
    <property type="term" value="F:magnesium ion binding"/>
    <property type="evidence" value="ECO:0007669"/>
    <property type="project" value="InterPro"/>
</dbReference>
<dbReference type="GO" id="GO:0005743">
    <property type="term" value="C:mitochondrial inner membrane"/>
    <property type="evidence" value="ECO:0007669"/>
    <property type="project" value="TreeGrafter"/>
</dbReference>
<dbReference type="GO" id="GO:0004507">
    <property type="term" value="F:steroid 11-beta-monooxygenase activity"/>
    <property type="evidence" value="ECO:0007669"/>
    <property type="project" value="UniProtKB-EC"/>
</dbReference>
<dbReference type="Pfam" id="PF00224">
    <property type="entry name" value="PK"/>
    <property type="match status" value="1"/>
</dbReference>
<dbReference type="Gene3D" id="1.10.630.10">
    <property type="entry name" value="Cytochrome P450"/>
    <property type="match status" value="1"/>
</dbReference>
<sequence>MSLEGVSSLQMTSSAVGSYAVPVEHLDYSFIQQCGDLKYLDKILQTAVPLQFALFELARNPAVQERVRAQVQSSWLQAEGNPYKALQGAPLLKGTVKETLRLYPVGITVQRYPVRDIVLQNYHIPAENVESFSGAGFHSLAFGFGARQCVGRRIAENEMQLLLLHVSDEWVETRVESGGILCSRKGVNLPGVELVNLPAVGEQDRADLQVGVDEGVDIIFASFVRCAEDVREIRRTLGPRGAQIKIISKAAEANGVAEVSAIGAKTESVASVSAAVIEPTVQESSATERPSVNTDSVPSDEVSEAGTPELTKHKGRKELCRK</sequence>
<comment type="caution">
    <text evidence="17">The sequence shown here is derived from an EMBL/GenBank/DDBJ whole genome shotgun (WGS) entry which is preliminary data.</text>
</comment>
<dbReference type="EMBL" id="VCAZ01000020">
    <property type="protein sequence ID" value="TSK77021.1"/>
    <property type="molecule type" value="Genomic_DNA"/>
</dbReference>
<dbReference type="PANTHER" id="PTHR24279:SF1">
    <property type="entry name" value="CYTOCHROME P450 11B2, MITOCHONDRIAL"/>
    <property type="match status" value="1"/>
</dbReference>
<evidence type="ECO:0000256" key="14">
    <source>
        <dbReference type="RuleBase" id="RU000461"/>
    </source>
</evidence>
<comment type="similarity">
    <text evidence="3 14">Belongs to the cytochrome P450 family.</text>
</comment>
<evidence type="ECO:0000313" key="17">
    <source>
        <dbReference type="EMBL" id="TSK77021.1"/>
    </source>
</evidence>
<dbReference type="PRINTS" id="PR00385">
    <property type="entry name" value="P450"/>
</dbReference>
<feature type="domain" description="Pyruvate kinase barrel" evidence="16">
    <location>
        <begin position="156"/>
        <end position="269"/>
    </location>
</feature>
<evidence type="ECO:0000256" key="12">
    <source>
        <dbReference type="ARBA" id="ARBA00023136"/>
    </source>
</evidence>
<dbReference type="InterPro" id="IPR015793">
    <property type="entry name" value="Pyrv_Knase_brl"/>
</dbReference>
<dbReference type="GO" id="GO:0005506">
    <property type="term" value="F:iron ion binding"/>
    <property type="evidence" value="ECO:0007669"/>
    <property type="project" value="InterPro"/>
</dbReference>
<comment type="subcellular location">
    <subcellularLocation>
        <location evidence="2">Mitochondrion membrane</location>
    </subcellularLocation>
</comment>
<dbReference type="GO" id="GO:0071375">
    <property type="term" value="P:cellular response to peptide hormone stimulus"/>
    <property type="evidence" value="ECO:0007669"/>
    <property type="project" value="TreeGrafter"/>
</dbReference>
<keyword evidence="13" id="KW-0755">Steroidogenesis</keyword>
<evidence type="ECO:0000256" key="6">
    <source>
        <dbReference type="ARBA" id="ARBA00022723"/>
    </source>
</evidence>
<evidence type="ECO:0000256" key="5">
    <source>
        <dbReference type="ARBA" id="ARBA00022617"/>
    </source>
</evidence>
<feature type="region of interest" description="Disordered" evidence="15">
    <location>
        <begin position="280"/>
        <end position="322"/>
    </location>
</feature>
<keyword evidence="9 14" id="KW-0408">Iron</keyword>
<keyword evidence="7" id="KW-0809">Transit peptide</keyword>
<evidence type="ECO:0000256" key="8">
    <source>
        <dbReference type="ARBA" id="ARBA00023002"/>
    </source>
</evidence>
<dbReference type="InterPro" id="IPR050479">
    <property type="entry name" value="CYP11_CYP27_families"/>
</dbReference>
<evidence type="ECO:0000256" key="3">
    <source>
        <dbReference type="ARBA" id="ARBA00010617"/>
    </source>
</evidence>
<dbReference type="GO" id="GO:0030955">
    <property type="term" value="F:potassium ion binding"/>
    <property type="evidence" value="ECO:0007669"/>
    <property type="project" value="InterPro"/>
</dbReference>
<dbReference type="AlphaFoldDB" id="A0A556TUP8"/>
<dbReference type="InterPro" id="IPR040442">
    <property type="entry name" value="Pyrv_kinase-like_dom_sf"/>
</dbReference>
<gene>
    <name evidence="17" type="ORF">Baya_5432</name>
</gene>
<dbReference type="InterPro" id="IPR015813">
    <property type="entry name" value="Pyrv/PenolPyrv_kinase-like_dom"/>
</dbReference>
<dbReference type="InterPro" id="IPR015806">
    <property type="entry name" value="Pyrv_Knase_insert_dom_sf"/>
</dbReference>
<reference evidence="17 18" key="1">
    <citation type="journal article" date="2019" name="Genome Biol. Evol.">
        <title>Whole-Genome Sequencing of the Giant Devil Catfish, Bagarius yarrelli.</title>
        <authorList>
            <person name="Jiang W."/>
            <person name="Lv Y."/>
            <person name="Cheng L."/>
            <person name="Yang K."/>
            <person name="Chao B."/>
            <person name="Wang X."/>
            <person name="Li Y."/>
            <person name="Pan X."/>
            <person name="You X."/>
            <person name="Zhang Y."/>
            <person name="Yang J."/>
            <person name="Li J."/>
            <person name="Zhang X."/>
            <person name="Liu S."/>
            <person name="Sun C."/>
            <person name="Yang J."/>
            <person name="Shi Q."/>
        </authorList>
    </citation>
    <scope>NUCLEOTIDE SEQUENCE [LARGE SCALE GENOMIC DNA]</scope>
    <source>
        <strain evidence="17">JWS20170419001</strain>
        <tissue evidence="17">Muscle</tissue>
    </source>
</reference>
<dbReference type="GO" id="GO:0020037">
    <property type="term" value="F:heme binding"/>
    <property type="evidence" value="ECO:0007669"/>
    <property type="project" value="InterPro"/>
</dbReference>
<evidence type="ECO:0000256" key="15">
    <source>
        <dbReference type="SAM" id="MobiDB-lite"/>
    </source>
</evidence>
<evidence type="ECO:0000313" key="18">
    <source>
        <dbReference type="Proteomes" id="UP000319801"/>
    </source>
</evidence>
<dbReference type="Gene3D" id="3.20.20.60">
    <property type="entry name" value="Phosphoenolpyruvate-binding domains"/>
    <property type="match status" value="1"/>
</dbReference>
<dbReference type="GO" id="GO:0008203">
    <property type="term" value="P:cholesterol metabolic process"/>
    <property type="evidence" value="ECO:0007669"/>
    <property type="project" value="TreeGrafter"/>
</dbReference>
<evidence type="ECO:0000259" key="16">
    <source>
        <dbReference type="Pfam" id="PF00224"/>
    </source>
</evidence>
<accession>A0A556TUP8</accession>
<keyword evidence="12" id="KW-0472">Membrane</keyword>
<proteinExistence type="inferred from homology"/>
<dbReference type="GO" id="GO:0006704">
    <property type="term" value="P:glucocorticoid biosynthetic process"/>
    <property type="evidence" value="ECO:0007669"/>
    <property type="project" value="TreeGrafter"/>
</dbReference>
<dbReference type="OrthoDB" id="3945418at2759"/>
<comment type="cofactor">
    <cofactor evidence="1">
        <name>heme</name>
        <dbReference type="ChEBI" id="CHEBI:30413"/>
    </cofactor>
</comment>
<evidence type="ECO:0000256" key="13">
    <source>
        <dbReference type="ARBA" id="ARBA00023250"/>
    </source>
</evidence>
<evidence type="ECO:0000256" key="7">
    <source>
        <dbReference type="ARBA" id="ARBA00022946"/>
    </source>
</evidence>
<dbReference type="EC" id="1.14.15.4" evidence="4"/>
<dbReference type="SUPFAM" id="SSF51621">
    <property type="entry name" value="Phosphoenolpyruvate/pyruvate domain"/>
    <property type="match status" value="1"/>
</dbReference>
<evidence type="ECO:0000256" key="4">
    <source>
        <dbReference type="ARBA" id="ARBA00012767"/>
    </source>
</evidence>
<keyword evidence="6 14" id="KW-0479">Metal-binding</keyword>
<dbReference type="InterPro" id="IPR036396">
    <property type="entry name" value="Cyt_P450_sf"/>
</dbReference>
<keyword evidence="8 14" id="KW-0560">Oxidoreductase</keyword>
<organism evidence="17 18">
    <name type="scientific">Bagarius yarrelli</name>
    <name type="common">Goonch</name>
    <name type="synonym">Bagrus yarrelli</name>
    <dbReference type="NCBI Taxonomy" id="175774"/>
    <lineage>
        <taxon>Eukaryota</taxon>
        <taxon>Metazoa</taxon>
        <taxon>Chordata</taxon>
        <taxon>Craniata</taxon>
        <taxon>Vertebrata</taxon>
        <taxon>Euteleostomi</taxon>
        <taxon>Actinopterygii</taxon>
        <taxon>Neopterygii</taxon>
        <taxon>Teleostei</taxon>
        <taxon>Ostariophysi</taxon>
        <taxon>Siluriformes</taxon>
        <taxon>Sisoridae</taxon>
        <taxon>Sisorinae</taxon>
        <taxon>Bagarius</taxon>
    </lineage>
</organism>
<keyword evidence="10 14" id="KW-0503">Monooxygenase</keyword>
<evidence type="ECO:0000256" key="10">
    <source>
        <dbReference type="ARBA" id="ARBA00023033"/>
    </source>
</evidence>
<dbReference type="Proteomes" id="UP000319801">
    <property type="component" value="Unassembled WGS sequence"/>
</dbReference>
<dbReference type="GO" id="GO:0034650">
    <property type="term" value="P:cortisol metabolic process"/>
    <property type="evidence" value="ECO:0007669"/>
    <property type="project" value="TreeGrafter"/>
</dbReference>
<dbReference type="GO" id="GO:0004743">
    <property type="term" value="F:pyruvate kinase activity"/>
    <property type="evidence" value="ECO:0007669"/>
    <property type="project" value="InterPro"/>
</dbReference>
<dbReference type="GO" id="GO:0006700">
    <property type="term" value="P:C21-steroid hormone biosynthetic process"/>
    <property type="evidence" value="ECO:0007669"/>
    <property type="project" value="TreeGrafter"/>
</dbReference>
<evidence type="ECO:0000256" key="1">
    <source>
        <dbReference type="ARBA" id="ARBA00001971"/>
    </source>
</evidence>
<dbReference type="Pfam" id="PF00067">
    <property type="entry name" value="p450"/>
    <property type="match status" value="1"/>
</dbReference>
<keyword evidence="18" id="KW-1185">Reference proteome</keyword>
<dbReference type="InterPro" id="IPR017972">
    <property type="entry name" value="Cyt_P450_CS"/>
</dbReference>
<feature type="compositionally biased region" description="Polar residues" evidence="15">
    <location>
        <begin position="281"/>
        <end position="297"/>
    </location>
</feature>
<protein>
    <recommendedName>
        <fullName evidence="4">steroid 11beta-monooxygenase</fullName>
        <ecNumber evidence="4">1.14.15.4</ecNumber>
    </recommendedName>
</protein>
<dbReference type="Gene3D" id="2.40.33.10">
    <property type="entry name" value="PK beta-barrel domain-like"/>
    <property type="match status" value="1"/>
</dbReference>
<dbReference type="PANTHER" id="PTHR24279">
    <property type="entry name" value="CYTOCHROME P450"/>
    <property type="match status" value="1"/>
</dbReference>
<evidence type="ECO:0000256" key="2">
    <source>
        <dbReference type="ARBA" id="ARBA00004325"/>
    </source>
</evidence>
<keyword evidence="11" id="KW-0496">Mitochondrion</keyword>